<dbReference type="EMBL" id="PFET01000015">
    <property type="protein sequence ID" value="PJE75485.1"/>
    <property type="molecule type" value="Genomic_DNA"/>
</dbReference>
<evidence type="ECO:0000259" key="3">
    <source>
        <dbReference type="Pfam" id="PF00294"/>
    </source>
</evidence>
<dbReference type="Pfam" id="PF00294">
    <property type="entry name" value="PfkB"/>
    <property type="match status" value="1"/>
</dbReference>
<organism evidence="4 5">
    <name type="scientific">Candidatus Uhrbacteria bacterium CG10_big_fil_rev_8_21_14_0_10_48_11</name>
    <dbReference type="NCBI Taxonomy" id="1975037"/>
    <lineage>
        <taxon>Bacteria</taxon>
        <taxon>Candidatus Uhriibacteriota</taxon>
    </lineage>
</organism>
<evidence type="ECO:0000256" key="2">
    <source>
        <dbReference type="ARBA" id="ARBA00022777"/>
    </source>
</evidence>
<dbReference type="GO" id="GO:0016301">
    <property type="term" value="F:kinase activity"/>
    <property type="evidence" value="ECO:0007669"/>
    <property type="project" value="UniProtKB-KW"/>
</dbReference>
<dbReference type="Proteomes" id="UP000231152">
    <property type="component" value="Unassembled WGS sequence"/>
</dbReference>
<dbReference type="SUPFAM" id="SSF53613">
    <property type="entry name" value="Ribokinase-like"/>
    <property type="match status" value="1"/>
</dbReference>
<dbReference type="AlphaFoldDB" id="A0A2M8LDH5"/>
<feature type="domain" description="Carbohydrate kinase PfkB" evidence="3">
    <location>
        <begin position="19"/>
        <end position="304"/>
    </location>
</feature>
<evidence type="ECO:0000313" key="4">
    <source>
        <dbReference type="EMBL" id="PJE75485.1"/>
    </source>
</evidence>
<comment type="caution">
    <text evidence="4">The sequence shown here is derived from an EMBL/GenBank/DDBJ whole genome shotgun (WGS) entry which is preliminary data.</text>
</comment>
<gene>
    <name evidence="4" type="ORF">COV04_04575</name>
</gene>
<dbReference type="PANTHER" id="PTHR10584:SF166">
    <property type="entry name" value="RIBOKINASE"/>
    <property type="match status" value="1"/>
</dbReference>
<dbReference type="InterPro" id="IPR011611">
    <property type="entry name" value="PfkB_dom"/>
</dbReference>
<sequence length="325" mass="36334">MYDMISFGPAGVDTLVDVADANVHCSRKQKNCEICLRYGDKIITESMVAKTAYNAMNNAVGSARLGLRTAFHTAVGDDHNGERILATLKKEKVATRYVNIEKGFFSNASVVINYHSERTILVYHEKYRPRFPKLSGTKLVYLTSSIGREYKSLYLNVAKHFENRPGVIVGCNPGSYQLKDGVKNMRRLLKRTNVLFLNREEARLLTGIKKEKNIRQLLDGMRGLGATIAVLTEGPKGSYVSDGKQYLKLGILEVPVIERTGCGDSYATAFMVALYHKQNLVEAMRWGTFNASSVLQHIGPQDGLLTLTKLRSLSRKYNSLVPRSF</sequence>
<dbReference type="InterPro" id="IPR029056">
    <property type="entry name" value="Ribokinase-like"/>
</dbReference>
<name>A0A2M8LDH5_9BACT</name>
<dbReference type="PANTHER" id="PTHR10584">
    <property type="entry name" value="SUGAR KINASE"/>
    <property type="match status" value="1"/>
</dbReference>
<evidence type="ECO:0000256" key="1">
    <source>
        <dbReference type="ARBA" id="ARBA00022679"/>
    </source>
</evidence>
<reference evidence="4 5" key="1">
    <citation type="submission" date="2017-09" db="EMBL/GenBank/DDBJ databases">
        <title>Depth-based differentiation of microbial function through sediment-hosted aquifers and enrichment of novel symbionts in the deep terrestrial subsurface.</title>
        <authorList>
            <person name="Probst A.J."/>
            <person name="Ladd B."/>
            <person name="Jarett J.K."/>
            <person name="Geller-Mcgrath D.E."/>
            <person name="Sieber C.M."/>
            <person name="Emerson J.B."/>
            <person name="Anantharaman K."/>
            <person name="Thomas B.C."/>
            <person name="Malmstrom R."/>
            <person name="Stieglmeier M."/>
            <person name="Klingl A."/>
            <person name="Woyke T."/>
            <person name="Ryan C.M."/>
            <person name="Banfield J.F."/>
        </authorList>
    </citation>
    <scope>NUCLEOTIDE SEQUENCE [LARGE SCALE GENOMIC DNA]</scope>
    <source>
        <strain evidence="4">CG10_big_fil_rev_8_21_14_0_10_48_11</strain>
    </source>
</reference>
<keyword evidence="2" id="KW-0418">Kinase</keyword>
<evidence type="ECO:0000313" key="5">
    <source>
        <dbReference type="Proteomes" id="UP000231152"/>
    </source>
</evidence>
<dbReference type="Gene3D" id="3.40.1190.20">
    <property type="match status" value="1"/>
</dbReference>
<protein>
    <recommendedName>
        <fullName evidence="3">Carbohydrate kinase PfkB domain-containing protein</fullName>
    </recommendedName>
</protein>
<keyword evidence="1" id="KW-0808">Transferase</keyword>
<accession>A0A2M8LDH5</accession>
<proteinExistence type="predicted"/>